<comment type="caution">
    <text evidence="1">The sequence shown here is derived from an EMBL/GenBank/DDBJ whole genome shotgun (WGS) entry which is preliminary data.</text>
</comment>
<evidence type="ECO:0000313" key="2">
    <source>
        <dbReference type="Proteomes" id="UP001515100"/>
    </source>
</evidence>
<sequence length="69" mass="6951">MPSPTVTELLAAGAPGFVFTHDGEFRGVGDLGMRAWPLGPAGGEAVAGGTDVVTVVDGQISRLWTILGA</sequence>
<dbReference type="OrthoDB" id="7064268at2"/>
<dbReference type="SUPFAM" id="SSF54427">
    <property type="entry name" value="NTF2-like"/>
    <property type="match status" value="1"/>
</dbReference>
<reference evidence="1" key="1">
    <citation type="submission" date="2019-09" db="EMBL/GenBank/DDBJ databases">
        <authorList>
            <person name="Li J."/>
        </authorList>
    </citation>
    <scope>NUCLEOTIDE SEQUENCE [LARGE SCALE GENOMIC DNA]</scope>
    <source>
        <strain evidence="1">NRBC 14897</strain>
    </source>
</reference>
<proteinExistence type="predicted"/>
<evidence type="ECO:0000313" key="1">
    <source>
        <dbReference type="EMBL" id="KAA1374796.1"/>
    </source>
</evidence>
<keyword evidence="2" id="KW-1185">Reference proteome</keyword>
<dbReference type="Gene3D" id="3.10.450.50">
    <property type="match status" value="1"/>
</dbReference>
<name>A0A641ALF2_9ACTN</name>
<organism evidence="1 2">
    <name type="scientific">Aeromicrobium fastidiosum</name>
    <dbReference type="NCBI Taxonomy" id="52699"/>
    <lineage>
        <taxon>Bacteria</taxon>
        <taxon>Bacillati</taxon>
        <taxon>Actinomycetota</taxon>
        <taxon>Actinomycetes</taxon>
        <taxon>Propionibacteriales</taxon>
        <taxon>Nocardioidaceae</taxon>
        <taxon>Aeromicrobium</taxon>
    </lineage>
</organism>
<dbReference type="AlphaFoldDB" id="A0A641ALF2"/>
<dbReference type="EMBL" id="SDPP02000004">
    <property type="protein sequence ID" value="KAA1374796.1"/>
    <property type="molecule type" value="Genomic_DNA"/>
</dbReference>
<dbReference type="InterPro" id="IPR032710">
    <property type="entry name" value="NTF2-like_dom_sf"/>
</dbReference>
<accession>A0A641ALF2</accession>
<protein>
    <submittedName>
        <fullName evidence="1">Uncharacterized protein</fullName>
    </submittedName>
</protein>
<dbReference type="RefSeq" id="WP_129185540.1">
    <property type="nucleotide sequence ID" value="NZ_JAGIOG010000001.1"/>
</dbReference>
<dbReference type="Proteomes" id="UP001515100">
    <property type="component" value="Unassembled WGS sequence"/>
</dbReference>
<gene>
    <name evidence="1" type="ORF">ESP62_015540</name>
</gene>